<comment type="subcellular location">
    <subcellularLocation>
        <location evidence="2">Nucleus</location>
    </subcellularLocation>
</comment>
<dbReference type="STRING" id="155417.A0A4Q4SWW4"/>
<reference evidence="5 6" key="1">
    <citation type="submission" date="2018-06" db="EMBL/GenBank/DDBJ databases">
        <title>Complete Genomes of Monosporascus.</title>
        <authorList>
            <person name="Robinson A.J."/>
            <person name="Natvig D.O."/>
        </authorList>
    </citation>
    <scope>NUCLEOTIDE SEQUENCE [LARGE SCALE GENOMIC DNA]</scope>
    <source>
        <strain evidence="5 6">CBS 110550</strain>
    </source>
</reference>
<dbReference type="SMART" id="SM00466">
    <property type="entry name" value="SRA"/>
    <property type="match status" value="1"/>
</dbReference>
<dbReference type="InterPro" id="IPR045134">
    <property type="entry name" value="UHRF1/2-like"/>
</dbReference>
<evidence type="ECO:0000313" key="6">
    <source>
        <dbReference type="Proteomes" id="UP000293360"/>
    </source>
</evidence>
<evidence type="ECO:0000256" key="1">
    <source>
        <dbReference type="ARBA" id="ARBA00023242"/>
    </source>
</evidence>
<evidence type="ECO:0000259" key="4">
    <source>
        <dbReference type="PROSITE" id="PS51015"/>
    </source>
</evidence>
<dbReference type="PANTHER" id="PTHR14140">
    <property type="entry name" value="E3 UBIQUITIN-PROTEIN LIGASE UHRF-RELATED"/>
    <property type="match status" value="1"/>
</dbReference>
<gene>
    <name evidence="5" type="ORF">DL764_009493</name>
</gene>
<dbReference type="Pfam" id="PF02182">
    <property type="entry name" value="SAD_SRA"/>
    <property type="match status" value="1"/>
</dbReference>
<dbReference type="InterPro" id="IPR003105">
    <property type="entry name" value="SRA_YDG"/>
</dbReference>
<organism evidence="5 6">
    <name type="scientific">Monosporascus ibericus</name>
    <dbReference type="NCBI Taxonomy" id="155417"/>
    <lineage>
        <taxon>Eukaryota</taxon>
        <taxon>Fungi</taxon>
        <taxon>Dikarya</taxon>
        <taxon>Ascomycota</taxon>
        <taxon>Pezizomycotina</taxon>
        <taxon>Sordariomycetes</taxon>
        <taxon>Xylariomycetidae</taxon>
        <taxon>Xylariales</taxon>
        <taxon>Xylariales incertae sedis</taxon>
        <taxon>Monosporascus</taxon>
    </lineage>
</organism>
<dbReference type="SUPFAM" id="SSF88697">
    <property type="entry name" value="PUA domain-like"/>
    <property type="match status" value="1"/>
</dbReference>
<dbReference type="GO" id="GO:0016567">
    <property type="term" value="P:protein ubiquitination"/>
    <property type="evidence" value="ECO:0007669"/>
    <property type="project" value="TreeGrafter"/>
</dbReference>
<keyword evidence="6" id="KW-1185">Reference proteome</keyword>
<sequence>METIEVLYVPEHTKDRLEVLKRENRSIALLANRSQKEGRIPQGDEYDRRFRGLRMYLDWMQANLEMTPKVKAQTNMDQYLKTIFEKPQTYRFPEDIRDKAKTLYDEWSSENWGAGAVLEDEAAADEEAGAAAPTVGETPTTQVVLPARNDPIFGEGGILYGVYRTRGPKGGITYTVNGAVKRNAKVFGHNGIAPGTWYPLQIVALARGAHGARIAGIAGDTALGAYSIVVSDKYEDLDKDEGNHLFYSGSNSHRNDDPTRPAESSTGTKALKASLNNGHPVRVLRSGGPGSKNRWAPDRGIRYDGLYRVVRRLTPLNTRGGMYEQFELQRLEGQEPLRDICKRSPTPQQKFDWDRIQQGS</sequence>
<dbReference type="GO" id="GO:0061630">
    <property type="term" value="F:ubiquitin protein ligase activity"/>
    <property type="evidence" value="ECO:0007669"/>
    <property type="project" value="TreeGrafter"/>
</dbReference>
<dbReference type="Proteomes" id="UP000293360">
    <property type="component" value="Unassembled WGS sequence"/>
</dbReference>
<dbReference type="InterPro" id="IPR015947">
    <property type="entry name" value="PUA-like_sf"/>
</dbReference>
<feature type="region of interest" description="Disordered" evidence="3">
    <location>
        <begin position="245"/>
        <end position="266"/>
    </location>
</feature>
<dbReference type="GO" id="GO:0005634">
    <property type="term" value="C:nucleus"/>
    <property type="evidence" value="ECO:0007669"/>
    <property type="project" value="UniProtKB-SubCell"/>
</dbReference>
<dbReference type="InterPro" id="IPR036987">
    <property type="entry name" value="SRA-YDG_sf"/>
</dbReference>
<dbReference type="PANTHER" id="PTHR14140:SF27">
    <property type="entry name" value="OS04G0289800 PROTEIN"/>
    <property type="match status" value="1"/>
</dbReference>
<dbReference type="AlphaFoldDB" id="A0A4Q4SWW4"/>
<dbReference type="GO" id="GO:0044027">
    <property type="term" value="P:negative regulation of gene expression via chromosomal CpG island methylation"/>
    <property type="evidence" value="ECO:0007669"/>
    <property type="project" value="TreeGrafter"/>
</dbReference>
<feature type="domain" description="YDG" evidence="4">
    <location>
        <begin position="187"/>
        <end position="330"/>
    </location>
</feature>
<dbReference type="OrthoDB" id="2270193at2759"/>
<name>A0A4Q4SWW4_9PEZI</name>
<proteinExistence type="predicted"/>
<evidence type="ECO:0000256" key="2">
    <source>
        <dbReference type="PROSITE-ProRule" id="PRU00358"/>
    </source>
</evidence>
<dbReference type="EMBL" id="QJNU01000909">
    <property type="protein sequence ID" value="RYO83179.1"/>
    <property type="molecule type" value="Genomic_DNA"/>
</dbReference>
<dbReference type="Gene3D" id="2.30.280.10">
    <property type="entry name" value="SRA-YDG"/>
    <property type="match status" value="1"/>
</dbReference>
<accession>A0A4Q4SWW4</accession>
<evidence type="ECO:0000313" key="5">
    <source>
        <dbReference type="EMBL" id="RYO83179.1"/>
    </source>
</evidence>
<comment type="caution">
    <text evidence="5">The sequence shown here is derived from an EMBL/GenBank/DDBJ whole genome shotgun (WGS) entry which is preliminary data.</text>
</comment>
<protein>
    <recommendedName>
        <fullName evidence="4">YDG domain-containing protein</fullName>
    </recommendedName>
</protein>
<dbReference type="PROSITE" id="PS51015">
    <property type="entry name" value="YDG"/>
    <property type="match status" value="1"/>
</dbReference>
<evidence type="ECO:0000256" key="3">
    <source>
        <dbReference type="SAM" id="MobiDB-lite"/>
    </source>
</evidence>
<keyword evidence="1 2" id="KW-0539">Nucleus</keyword>